<dbReference type="Gene3D" id="3.30.200.20">
    <property type="entry name" value="Phosphorylase Kinase, domain 1"/>
    <property type="match status" value="1"/>
</dbReference>
<feature type="domain" description="Aminoglycoside phosphotransferase" evidence="1">
    <location>
        <begin position="20"/>
        <end position="240"/>
    </location>
</feature>
<comment type="caution">
    <text evidence="2">The sequence shown here is derived from an EMBL/GenBank/DDBJ whole genome shotgun (WGS) entry which is preliminary data.</text>
</comment>
<name>A0A0M2R7I1_9PROT</name>
<organism evidence="2 3">
    <name type="scientific">Kiloniella litopenaei</name>
    <dbReference type="NCBI Taxonomy" id="1549748"/>
    <lineage>
        <taxon>Bacteria</taxon>
        <taxon>Pseudomonadati</taxon>
        <taxon>Pseudomonadota</taxon>
        <taxon>Alphaproteobacteria</taxon>
        <taxon>Rhodospirillales</taxon>
        <taxon>Kiloniellaceae</taxon>
        <taxon>Kiloniella</taxon>
    </lineage>
</organism>
<dbReference type="CDD" id="cd05154">
    <property type="entry name" value="ACAD10_11_N-like"/>
    <property type="match status" value="1"/>
</dbReference>
<dbReference type="Pfam" id="PF01636">
    <property type="entry name" value="APH"/>
    <property type="match status" value="1"/>
</dbReference>
<gene>
    <name evidence="2" type="ORF">WH95_07970</name>
</gene>
<dbReference type="SUPFAM" id="SSF56112">
    <property type="entry name" value="Protein kinase-like (PK-like)"/>
    <property type="match status" value="1"/>
</dbReference>
<evidence type="ECO:0000259" key="1">
    <source>
        <dbReference type="Pfam" id="PF01636"/>
    </source>
</evidence>
<dbReference type="InterPro" id="IPR011009">
    <property type="entry name" value="Kinase-like_dom_sf"/>
</dbReference>
<proteinExistence type="predicted"/>
<dbReference type="Gene3D" id="3.90.1200.10">
    <property type="match status" value="1"/>
</dbReference>
<reference evidence="2 3" key="1">
    <citation type="submission" date="2015-03" db="EMBL/GenBank/DDBJ databases">
        <title>Genome sequence of Kiloniella sp. P1-1, isolated from the gut microflora of Pacific white shrimp, Penaeus vannamei.</title>
        <authorList>
            <person name="Shao Z."/>
            <person name="Wang L."/>
            <person name="Li X."/>
        </authorList>
    </citation>
    <scope>NUCLEOTIDE SEQUENCE [LARGE SCALE GENOMIC DNA]</scope>
    <source>
        <strain evidence="2 3">P1-1</strain>
    </source>
</reference>
<dbReference type="PANTHER" id="PTHR21310">
    <property type="entry name" value="AMINOGLYCOSIDE PHOSPHOTRANSFERASE-RELATED-RELATED"/>
    <property type="match status" value="1"/>
</dbReference>
<dbReference type="InterPro" id="IPR041726">
    <property type="entry name" value="ACAD10_11_N"/>
</dbReference>
<evidence type="ECO:0000313" key="2">
    <source>
        <dbReference type="EMBL" id="KKJ77646.1"/>
    </source>
</evidence>
<evidence type="ECO:0000313" key="3">
    <source>
        <dbReference type="Proteomes" id="UP000034491"/>
    </source>
</evidence>
<dbReference type="STRING" id="1549748.WH95_07970"/>
<keyword evidence="3" id="KW-1185">Reference proteome</keyword>
<accession>A0A0M2R7I1</accession>
<dbReference type="InterPro" id="IPR002575">
    <property type="entry name" value="Aminoglycoside_PTrfase"/>
</dbReference>
<protein>
    <recommendedName>
        <fullName evidence="1">Aminoglycoside phosphotransferase domain-containing protein</fullName>
    </recommendedName>
</protein>
<sequence length="333" mass="37525">MGKVLGRQGLHIEKLFTMSGGAIQENWKMDLGSSGDEKFSIVLRTDAKTKIPGSLSKKQEFDFLSMAWRAGVKVPEPYCLCEDVSVIGKPFILLEYLPGTTDFDQIHQLNIGEALGYELGVELAKIHSVKPEGTHDVDCLSSIDFSRQKIKSYQEFFDARDEVSLPSEWAMRWCLSRLENMTTSPVTLTHGDFRTANYLATSDGLSGLLDWEFAGWGDPYSDLGWFCAKCWRYGMEATPAGGISTRESFYKGYSSVSGKRVDNDRVLFWEVMSLLRWLVIAIQQGDRNFVAGENDLELGLTGLVRPPEIERMLLELTPPESWTNLLNLERTYA</sequence>
<dbReference type="InterPro" id="IPR051678">
    <property type="entry name" value="AGP_Transferase"/>
</dbReference>
<dbReference type="Proteomes" id="UP000034491">
    <property type="component" value="Unassembled WGS sequence"/>
</dbReference>
<dbReference type="AlphaFoldDB" id="A0A0M2R7I1"/>
<dbReference type="PANTHER" id="PTHR21310:SF57">
    <property type="entry name" value="BLR2944 PROTEIN"/>
    <property type="match status" value="1"/>
</dbReference>
<dbReference type="EMBL" id="LANI01000004">
    <property type="protein sequence ID" value="KKJ77646.1"/>
    <property type="molecule type" value="Genomic_DNA"/>
</dbReference>